<keyword evidence="2" id="KW-1185">Reference proteome</keyword>
<sequence length="914" mass="105853">MESSENVRFIFGLLDDINEQINSRNAALMGINEQDITNIINDNLKSKKYKFSNHGQRVVHFILYLNTKLENCNWVKEDASLNLKRYVHGSPLSSSIYFIIVNGLDLKPFIFETIMYTPYSFCSDLVEFYLNGIKDMDGLSQLVATENLIIALMKSVRRAPVRSNSEGSVVSHFNQAMLVFGKDNLPHDIRRLNFSDEQKEITKYNGFRVKSIFNILIEMIKFKSIPDTYRMYPMYKLKSLRSSIPSTDTGHIMFKKFFDVLMYKCMNMCNFSIDTWLSWYEVEVIEDDTNLQAAIGHLCYELCSLIDNGIINEPLLKEFHPILRNIAIEKIDFSNIDITDIDAMTIRVDNSSKFHLNGWIKKMIENKNVFVHDRAIQVMYNHISGVDYNCFKAIIDNVMAFCKTGGIVSEALGKVIFKGIKHLDLEDKLTILRHVVVNHIDNPFFVSNEFDEKLRYVAHNEYSNNINQQELLSISIWLTIQQPKKMFNILIKQYITGICGLSPKAIDSNRSCLYQMLLSLHLDMDTGYIYQEYKNLMLEYPNLPPCAREPFHNCILGFIQKLYFIKTKPFLTYVMLPILNPSPNFEYLQYLINLTKILVDDFQTIEDCHLEIWDKLLAQLAKIMDDVRWNIHNYSSIRVDVCELIIVTIQPILIYNTQLGGTTLGNSNLIKSACLENIKQELSSLHLMTRSHFLRLWTSEYITIDGMDEQLIMTVHSQSHISYSNLNRSSTQRAQEEFIFSIATFMPKFTPYEMSSFIANYLSSAKPPDYVDASFYLLDCVMNAVMRIIVYLKTAVQNTPCNNQCEWDYIHRVVFDFFNAANESNMCCIYEEEYNASFIINSVTKITMVIKLLGDKKIDCLVPMLHRLIYVSKARMNAEEISNVLSVLASIKVTYYTNAVNPIIRQLMSDILLK</sequence>
<name>A0A6G0TZQ6_APHGL</name>
<gene>
    <name evidence="1" type="ORF">AGLY_003452</name>
</gene>
<comment type="caution">
    <text evidence="1">The sequence shown here is derived from an EMBL/GenBank/DDBJ whole genome shotgun (WGS) entry which is preliminary data.</text>
</comment>
<accession>A0A6G0TZQ6</accession>
<dbReference type="AlphaFoldDB" id="A0A6G0TZQ6"/>
<organism evidence="1 2">
    <name type="scientific">Aphis glycines</name>
    <name type="common">Soybean aphid</name>
    <dbReference type="NCBI Taxonomy" id="307491"/>
    <lineage>
        <taxon>Eukaryota</taxon>
        <taxon>Metazoa</taxon>
        <taxon>Ecdysozoa</taxon>
        <taxon>Arthropoda</taxon>
        <taxon>Hexapoda</taxon>
        <taxon>Insecta</taxon>
        <taxon>Pterygota</taxon>
        <taxon>Neoptera</taxon>
        <taxon>Paraneoptera</taxon>
        <taxon>Hemiptera</taxon>
        <taxon>Sternorrhyncha</taxon>
        <taxon>Aphidomorpha</taxon>
        <taxon>Aphidoidea</taxon>
        <taxon>Aphididae</taxon>
        <taxon>Aphidini</taxon>
        <taxon>Aphis</taxon>
        <taxon>Aphis</taxon>
    </lineage>
</organism>
<reference evidence="1 2" key="1">
    <citation type="submission" date="2019-08" db="EMBL/GenBank/DDBJ databases">
        <title>The genome of the soybean aphid Biotype 1, its phylome, world population structure and adaptation to the North American continent.</title>
        <authorList>
            <person name="Giordano R."/>
            <person name="Donthu R.K."/>
            <person name="Hernandez A.G."/>
            <person name="Wright C.L."/>
            <person name="Zimin A.V."/>
        </authorList>
    </citation>
    <scope>NUCLEOTIDE SEQUENCE [LARGE SCALE GENOMIC DNA]</scope>
    <source>
        <tissue evidence="1">Whole aphids</tissue>
    </source>
</reference>
<dbReference type="Proteomes" id="UP000475862">
    <property type="component" value="Unassembled WGS sequence"/>
</dbReference>
<dbReference type="OrthoDB" id="6588253at2759"/>
<evidence type="ECO:0000313" key="2">
    <source>
        <dbReference type="Proteomes" id="UP000475862"/>
    </source>
</evidence>
<protein>
    <submittedName>
        <fullName evidence="1">Uncharacterized protein</fullName>
    </submittedName>
</protein>
<dbReference type="EMBL" id="VYZN01000011">
    <property type="protein sequence ID" value="KAE9542325.1"/>
    <property type="molecule type" value="Genomic_DNA"/>
</dbReference>
<evidence type="ECO:0000313" key="1">
    <source>
        <dbReference type="EMBL" id="KAE9542325.1"/>
    </source>
</evidence>
<proteinExistence type="predicted"/>